<dbReference type="GO" id="GO:0004022">
    <property type="term" value="F:alcohol dehydrogenase (NAD+) activity"/>
    <property type="evidence" value="ECO:0007669"/>
    <property type="project" value="TreeGrafter"/>
</dbReference>
<dbReference type="InterPro" id="IPR018211">
    <property type="entry name" value="ADH_Fe_CS"/>
</dbReference>
<sequence length="387" mass="41915">MSPTELSHFFCPTSIHIGVGSYRKVTDSLRRWKVNHLMVLLDAALLKSSFYADIEALLKEEVEHYEVYTDIEPDPSAHTVDKAYQVCRDSGATVLLAIGGGSTIDVAKAVGILATNGGKIHDYEGIEKFSTPPLPLIAIPTTAGTGSEISGSCVITDTEKNLKMSIRHASMNPADVAILDPLALRTLPTHVAAHSGLDAFVHAFESYISRQANPFTDAINLHALTLIAGSIRQFTANRNNLIASQDMLCGSALAGMAFGQTGLGNVHCMARFVGAYFHLSHGLSNALCLPHVAAFNLPANPAKYAKVAQAMGEHVQGMPERLAAHKALESIRALCTDLDIPSRLRDAGVQEDKLDEMAELCVGANYNRWNPRDTSLHDFQRLFHEAF</sequence>
<evidence type="ECO:0000256" key="3">
    <source>
        <dbReference type="ARBA" id="ARBA00023002"/>
    </source>
</evidence>
<dbReference type="Proteomes" id="UP000264036">
    <property type="component" value="Unassembled WGS sequence"/>
</dbReference>
<evidence type="ECO:0000256" key="1">
    <source>
        <dbReference type="ARBA" id="ARBA00001962"/>
    </source>
</evidence>
<dbReference type="FunFam" id="1.20.1090.10:FF:000001">
    <property type="entry name" value="Aldehyde-alcohol dehydrogenase"/>
    <property type="match status" value="1"/>
</dbReference>
<reference evidence="7 8" key="1">
    <citation type="journal article" date="2018" name="Nat. Biotechnol.">
        <title>A standardized bacterial taxonomy based on genome phylogeny substantially revises the tree of life.</title>
        <authorList>
            <person name="Parks D.H."/>
            <person name="Chuvochina M."/>
            <person name="Waite D.W."/>
            <person name="Rinke C."/>
            <person name="Skarshewski A."/>
            <person name="Chaumeil P.A."/>
            <person name="Hugenholtz P."/>
        </authorList>
    </citation>
    <scope>NUCLEOTIDE SEQUENCE [LARGE SCALE GENOMIC DNA]</scope>
    <source>
        <strain evidence="7">UBA10707</strain>
    </source>
</reference>
<dbReference type="InterPro" id="IPR001670">
    <property type="entry name" value="ADH_Fe/GldA"/>
</dbReference>
<dbReference type="Pfam" id="PF00465">
    <property type="entry name" value="Fe-ADH"/>
    <property type="match status" value="1"/>
</dbReference>
<dbReference type="Gene3D" id="3.40.50.1970">
    <property type="match status" value="1"/>
</dbReference>
<evidence type="ECO:0000313" key="7">
    <source>
        <dbReference type="EMBL" id="HBP29397.1"/>
    </source>
</evidence>
<feature type="domain" description="Alcohol dehydrogenase iron-type/glycerol dehydrogenase GldA" evidence="5">
    <location>
        <begin position="12"/>
        <end position="181"/>
    </location>
</feature>
<accession>A0A356LEH3</accession>
<dbReference type="InterPro" id="IPR056798">
    <property type="entry name" value="ADH_Fe_C"/>
</dbReference>
<proteinExistence type="inferred from homology"/>
<dbReference type="AlphaFoldDB" id="A0A356LEH3"/>
<dbReference type="PANTHER" id="PTHR11496">
    <property type="entry name" value="ALCOHOL DEHYDROGENASE"/>
    <property type="match status" value="1"/>
</dbReference>
<comment type="cofactor">
    <cofactor evidence="1">
        <name>Fe cation</name>
        <dbReference type="ChEBI" id="CHEBI:24875"/>
    </cofactor>
</comment>
<keyword evidence="4" id="KW-0520">NAD</keyword>
<dbReference type="EMBL" id="DOEK01000020">
    <property type="protein sequence ID" value="HBP29397.1"/>
    <property type="molecule type" value="Genomic_DNA"/>
</dbReference>
<dbReference type="CDD" id="cd08551">
    <property type="entry name" value="Fe-ADH"/>
    <property type="match status" value="1"/>
</dbReference>
<comment type="caution">
    <text evidence="7">The sequence shown here is derived from an EMBL/GenBank/DDBJ whole genome shotgun (WGS) entry which is preliminary data.</text>
</comment>
<dbReference type="PROSITE" id="PS00913">
    <property type="entry name" value="ADH_IRON_1"/>
    <property type="match status" value="1"/>
</dbReference>
<feature type="domain" description="Fe-containing alcohol dehydrogenase-like C-terminal" evidence="6">
    <location>
        <begin position="193"/>
        <end position="386"/>
    </location>
</feature>
<evidence type="ECO:0000259" key="5">
    <source>
        <dbReference type="Pfam" id="PF00465"/>
    </source>
</evidence>
<keyword evidence="3" id="KW-0560">Oxidoreductase</keyword>
<name>A0A356LEH3_9BURK</name>
<evidence type="ECO:0000259" key="6">
    <source>
        <dbReference type="Pfam" id="PF25137"/>
    </source>
</evidence>
<dbReference type="Pfam" id="PF25137">
    <property type="entry name" value="ADH_Fe_C"/>
    <property type="match status" value="1"/>
</dbReference>
<evidence type="ECO:0000256" key="2">
    <source>
        <dbReference type="ARBA" id="ARBA00007358"/>
    </source>
</evidence>
<dbReference type="InterPro" id="IPR039697">
    <property type="entry name" value="Alcohol_dehydrogenase_Fe"/>
</dbReference>
<comment type="similarity">
    <text evidence="2">Belongs to the iron-containing alcohol dehydrogenase family.</text>
</comment>
<protein>
    <submittedName>
        <fullName evidence="7">Alcohol dehydrogenase</fullName>
    </submittedName>
</protein>
<evidence type="ECO:0000313" key="8">
    <source>
        <dbReference type="Proteomes" id="UP000264036"/>
    </source>
</evidence>
<dbReference type="Gene3D" id="1.20.1090.10">
    <property type="entry name" value="Dehydroquinate synthase-like - alpha domain"/>
    <property type="match status" value="1"/>
</dbReference>
<dbReference type="FunFam" id="3.40.50.1970:FF:000003">
    <property type="entry name" value="Alcohol dehydrogenase, iron-containing"/>
    <property type="match status" value="1"/>
</dbReference>
<organism evidence="7 8">
    <name type="scientific">Advenella kashmirensis</name>
    <dbReference type="NCBI Taxonomy" id="310575"/>
    <lineage>
        <taxon>Bacteria</taxon>
        <taxon>Pseudomonadati</taxon>
        <taxon>Pseudomonadota</taxon>
        <taxon>Betaproteobacteria</taxon>
        <taxon>Burkholderiales</taxon>
        <taxon>Alcaligenaceae</taxon>
    </lineage>
</organism>
<dbReference type="PANTHER" id="PTHR11496:SF102">
    <property type="entry name" value="ALCOHOL DEHYDROGENASE 4"/>
    <property type="match status" value="1"/>
</dbReference>
<dbReference type="GO" id="GO:0046872">
    <property type="term" value="F:metal ion binding"/>
    <property type="evidence" value="ECO:0007669"/>
    <property type="project" value="InterPro"/>
</dbReference>
<dbReference type="SUPFAM" id="SSF56796">
    <property type="entry name" value="Dehydroquinate synthase-like"/>
    <property type="match status" value="1"/>
</dbReference>
<evidence type="ECO:0000256" key="4">
    <source>
        <dbReference type="ARBA" id="ARBA00023027"/>
    </source>
</evidence>
<gene>
    <name evidence="7" type="ORF">DD666_08275</name>
</gene>